<dbReference type="GO" id="GO:0004534">
    <property type="term" value="F:5'-3' RNA exonuclease activity"/>
    <property type="evidence" value="ECO:0007669"/>
    <property type="project" value="TreeGrafter"/>
</dbReference>
<reference evidence="2 3" key="1">
    <citation type="submission" date="2011-08" db="EMBL/GenBank/DDBJ databases">
        <title>The Genome Sequence of Johnsonella ignava ATCC 51276.</title>
        <authorList>
            <consortium name="The Broad Institute Genome Sequencing Platform"/>
            <person name="Earl A."/>
            <person name="Ward D."/>
            <person name="Feldgarden M."/>
            <person name="Gevers D."/>
            <person name="Izard J."/>
            <person name="Blanton J.M."/>
            <person name="Baranova O.V."/>
            <person name="Dewhirst F.E."/>
            <person name="Young S.K."/>
            <person name="Zeng Q."/>
            <person name="Gargeya S."/>
            <person name="Fitzgerald M."/>
            <person name="Haas B."/>
            <person name="Abouelleil A."/>
            <person name="Alvarado L."/>
            <person name="Arachchi H.M."/>
            <person name="Berlin A."/>
            <person name="Brown A."/>
            <person name="Chapman S.B."/>
            <person name="Chen Z."/>
            <person name="Dunbar C."/>
            <person name="Freedman E."/>
            <person name="Gearin G."/>
            <person name="Gellesch M."/>
            <person name="Goldberg J."/>
            <person name="Griggs A."/>
            <person name="Gujja S."/>
            <person name="Heiman D."/>
            <person name="Howarth C."/>
            <person name="Larson L."/>
            <person name="Lui A."/>
            <person name="MacDonald P.J.P."/>
            <person name="Montmayeur A."/>
            <person name="Murphy C."/>
            <person name="Neiman D."/>
            <person name="Pearson M."/>
            <person name="Priest M."/>
            <person name="Roberts A."/>
            <person name="Saif S."/>
            <person name="Shea T."/>
            <person name="Shenoy N."/>
            <person name="Sisk P."/>
            <person name="Stolte C."/>
            <person name="Sykes S."/>
            <person name="Wortman J."/>
            <person name="Nusbaum C."/>
            <person name="Birren B."/>
        </authorList>
    </citation>
    <scope>NUCLEOTIDE SEQUENCE [LARGE SCALE GENOMIC DNA]</scope>
    <source>
        <strain evidence="2 3">ATCC 51276</strain>
    </source>
</reference>
<dbReference type="HOGENOM" id="CLU_067347_1_0_9"/>
<dbReference type="STRING" id="679200.HMPREF9333_01078"/>
<protein>
    <recommendedName>
        <fullName evidence="1">Polymerase/histidinol phosphatase N-terminal domain-containing protein</fullName>
    </recommendedName>
</protein>
<dbReference type="InterPro" id="IPR004013">
    <property type="entry name" value="PHP_dom"/>
</dbReference>
<dbReference type="Proteomes" id="UP000003011">
    <property type="component" value="Unassembled WGS sequence"/>
</dbReference>
<name>G5GHN8_9FIRM</name>
<proteinExistence type="predicted"/>
<dbReference type="SUPFAM" id="SSF89550">
    <property type="entry name" value="PHP domain-like"/>
    <property type="match status" value="1"/>
</dbReference>
<dbReference type="GO" id="GO:0035312">
    <property type="term" value="F:5'-3' DNA exonuclease activity"/>
    <property type="evidence" value="ECO:0007669"/>
    <property type="project" value="TreeGrafter"/>
</dbReference>
<dbReference type="InterPro" id="IPR003141">
    <property type="entry name" value="Pol/His_phosphatase_N"/>
</dbReference>
<dbReference type="InterPro" id="IPR052018">
    <property type="entry name" value="PHP_domain"/>
</dbReference>
<organism evidence="2 3">
    <name type="scientific">Johnsonella ignava ATCC 51276</name>
    <dbReference type="NCBI Taxonomy" id="679200"/>
    <lineage>
        <taxon>Bacteria</taxon>
        <taxon>Bacillati</taxon>
        <taxon>Bacillota</taxon>
        <taxon>Clostridia</taxon>
        <taxon>Lachnospirales</taxon>
        <taxon>Lachnospiraceae</taxon>
        <taxon>Johnsonella</taxon>
    </lineage>
</organism>
<dbReference type="SMART" id="SM00481">
    <property type="entry name" value="POLIIIAc"/>
    <property type="match status" value="1"/>
</dbReference>
<gene>
    <name evidence="2" type="ORF">HMPREF9333_01078</name>
</gene>
<sequence>MPEYIDLHTHTNASDGTLSPAELVQLAKKSGLAAVAVTDHDTMDGVEEAAQTAFNLNIRFIPGVEMGAVYKEKEIHLLGYLLKTPAASISNSVNPIKDIINLPTAGIYNDLYEFAHNRDLRNDEILKRLAADNIILDKKELYFDNPKTQITRAHFARLMIKKGYVKDIKQAFSSYLVYNGKYIPPKTTDVAKVMNFFNKYNFFTSLAHPIQYNFSNKELEQLILYLKNLGLSGIEVHHSSHNLADIMKLKKYALKYRLYPTGGSDFHGENKPDIMIGKGYGGLKIPISVLYDMEKSYTI</sequence>
<dbReference type="PANTHER" id="PTHR42924">
    <property type="entry name" value="EXONUCLEASE"/>
    <property type="match status" value="1"/>
</dbReference>
<evidence type="ECO:0000313" key="2">
    <source>
        <dbReference type="EMBL" id="EHI55731.1"/>
    </source>
</evidence>
<dbReference type="PANTHER" id="PTHR42924:SF3">
    <property type="entry name" value="POLYMERASE_HISTIDINOL PHOSPHATASE N-TERMINAL DOMAIN-CONTAINING PROTEIN"/>
    <property type="match status" value="1"/>
</dbReference>
<comment type="caution">
    <text evidence="2">The sequence shown here is derived from an EMBL/GenBank/DDBJ whole genome shotgun (WGS) entry which is preliminary data.</text>
</comment>
<accession>G5GHN8</accession>
<evidence type="ECO:0000313" key="3">
    <source>
        <dbReference type="Proteomes" id="UP000003011"/>
    </source>
</evidence>
<dbReference type="PATRIC" id="fig|679200.3.peg.1144"/>
<dbReference type="EMBL" id="ACZL01000017">
    <property type="protein sequence ID" value="EHI55731.1"/>
    <property type="molecule type" value="Genomic_DNA"/>
</dbReference>
<dbReference type="Gene3D" id="1.10.150.650">
    <property type="match status" value="1"/>
</dbReference>
<dbReference type="Gene3D" id="3.20.20.140">
    <property type="entry name" value="Metal-dependent hydrolases"/>
    <property type="match status" value="1"/>
</dbReference>
<dbReference type="CDD" id="cd07438">
    <property type="entry name" value="PHP_HisPPase_AMP"/>
    <property type="match status" value="1"/>
</dbReference>
<evidence type="ECO:0000259" key="1">
    <source>
        <dbReference type="SMART" id="SM00481"/>
    </source>
</evidence>
<dbReference type="Pfam" id="PF02811">
    <property type="entry name" value="PHP"/>
    <property type="match status" value="1"/>
</dbReference>
<feature type="domain" description="Polymerase/histidinol phosphatase N-terminal" evidence="1">
    <location>
        <begin position="5"/>
        <end position="70"/>
    </location>
</feature>
<dbReference type="RefSeq" id="WP_005540484.1">
    <property type="nucleotide sequence ID" value="NZ_JH378831.1"/>
</dbReference>
<keyword evidence="3" id="KW-1185">Reference proteome</keyword>
<dbReference type="InterPro" id="IPR016195">
    <property type="entry name" value="Pol/histidinol_Pase-like"/>
</dbReference>
<dbReference type="eggNOG" id="COG0613">
    <property type="taxonomic scope" value="Bacteria"/>
</dbReference>
<dbReference type="OrthoDB" id="9804333at2"/>
<dbReference type="AlphaFoldDB" id="G5GHN8"/>